<keyword evidence="2" id="KW-1133">Transmembrane helix</keyword>
<evidence type="ECO:0000256" key="1">
    <source>
        <dbReference type="SAM" id="MobiDB-lite"/>
    </source>
</evidence>
<feature type="transmembrane region" description="Helical" evidence="2">
    <location>
        <begin position="37"/>
        <end position="58"/>
    </location>
</feature>
<feature type="transmembrane region" description="Helical" evidence="2">
    <location>
        <begin position="227"/>
        <end position="245"/>
    </location>
</feature>
<feature type="region of interest" description="Disordered" evidence="1">
    <location>
        <begin position="165"/>
        <end position="189"/>
    </location>
</feature>
<gene>
    <name evidence="3" type="ORF">SPHA_23907</name>
</gene>
<sequence>MLRGFPLGALFLILILSFSLSSPFFFFIDAFFLLYRLPFSSLSSPFFFFIDAFFLLYRRFFSFFIVSLFLLYRVFFFFIVFFSFIVFFFFIFFVSHFCFFLFFVSLVCLLHFFFLSFIFYCFNLLPFCFFAFFFFFLIIESHCIRYGQASLKCFRADDIPFLSQESVSSGESEMSTERTPSPTPDESISPKILENVKDLKSIMFFFSFHLIFSSFSSLHLIRPPPCFLSLLTTHLLFCFCLCIHVPSGT</sequence>
<comment type="caution">
    <text evidence="3">The sequence shown here is derived from an EMBL/GenBank/DDBJ whole genome shotgun (WGS) entry which is preliminary data.</text>
</comment>
<protein>
    <submittedName>
        <fullName evidence="3">Uncharacterized protein</fullName>
    </submittedName>
</protein>
<dbReference type="EMBL" id="CAHIKZ030000887">
    <property type="protein sequence ID" value="CAE1243615.1"/>
    <property type="molecule type" value="Genomic_DNA"/>
</dbReference>
<evidence type="ECO:0000313" key="3">
    <source>
        <dbReference type="EMBL" id="CAE1243615.1"/>
    </source>
</evidence>
<organism evidence="3 4">
    <name type="scientific">Acanthosepion pharaonis</name>
    <name type="common">Pharaoh cuttlefish</name>
    <name type="synonym">Sepia pharaonis</name>
    <dbReference type="NCBI Taxonomy" id="158019"/>
    <lineage>
        <taxon>Eukaryota</taxon>
        <taxon>Metazoa</taxon>
        <taxon>Spiralia</taxon>
        <taxon>Lophotrochozoa</taxon>
        <taxon>Mollusca</taxon>
        <taxon>Cephalopoda</taxon>
        <taxon>Coleoidea</taxon>
        <taxon>Decapodiformes</taxon>
        <taxon>Sepiida</taxon>
        <taxon>Sepiina</taxon>
        <taxon>Sepiidae</taxon>
        <taxon>Acanthosepion</taxon>
    </lineage>
</organism>
<evidence type="ECO:0000313" key="4">
    <source>
        <dbReference type="Proteomes" id="UP000597762"/>
    </source>
</evidence>
<keyword evidence="4" id="KW-1185">Reference proteome</keyword>
<dbReference type="OrthoDB" id="10047222at2759"/>
<feature type="transmembrane region" description="Helical" evidence="2">
    <location>
        <begin position="109"/>
        <end position="139"/>
    </location>
</feature>
<dbReference type="Proteomes" id="UP000597762">
    <property type="component" value="Unassembled WGS sequence"/>
</dbReference>
<feature type="compositionally biased region" description="Polar residues" evidence="1">
    <location>
        <begin position="165"/>
        <end position="186"/>
    </location>
</feature>
<reference evidence="3" key="1">
    <citation type="submission" date="2021-01" db="EMBL/GenBank/DDBJ databases">
        <authorList>
            <person name="Li R."/>
            <person name="Bekaert M."/>
        </authorList>
    </citation>
    <scope>NUCLEOTIDE SEQUENCE</scope>
    <source>
        <strain evidence="3">Farmed</strain>
    </source>
</reference>
<feature type="transmembrane region" description="Helical" evidence="2">
    <location>
        <begin position="201"/>
        <end position="221"/>
    </location>
</feature>
<feature type="transmembrane region" description="Helical" evidence="2">
    <location>
        <begin position="70"/>
        <end position="103"/>
    </location>
</feature>
<proteinExistence type="predicted"/>
<evidence type="ECO:0000256" key="2">
    <source>
        <dbReference type="SAM" id="Phobius"/>
    </source>
</evidence>
<keyword evidence="2" id="KW-0812">Transmembrane</keyword>
<accession>A0A812BTP7</accession>
<keyword evidence="2" id="KW-0472">Membrane</keyword>
<dbReference type="AlphaFoldDB" id="A0A812BTP7"/>
<name>A0A812BTP7_ACAPH</name>